<protein>
    <recommendedName>
        <fullName evidence="2">Apple domain-containing protein</fullName>
    </recommendedName>
</protein>
<feature type="chain" id="PRO_5039660330" description="Apple domain-containing protein" evidence="1">
    <location>
        <begin position="20"/>
        <end position="456"/>
    </location>
</feature>
<evidence type="ECO:0000313" key="4">
    <source>
        <dbReference type="Proteomes" id="UP001055712"/>
    </source>
</evidence>
<name>A0A9D4TG01_CHLVU</name>
<evidence type="ECO:0000259" key="2">
    <source>
        <dbReference type="Pfam" id="PF00024"/>
    </source>
</evidence>
<keyword evidence="1" id="KW-0732">Signal</keyword>
<reference evidence="3" key="2">
    <citation type="submission" date="2020-11" db="EMBL/GenBank/DDBJ databases">
        <authorList>
            <person name="Cecchin M."/>
            <person name="Marcolungo L."/>
            <person name="Rossato M."/>
            <person name="Girolomoni L."/>
            <person name="Cosentino E."/>
            <person name="Cuine S."/>
            <person name="Li-Beisson Y."/>
            <person name="Delledonne M."/>
            <person name="Ballottari M."/>
        </authorList>
    </citation>
    <scope>NUCLEOTIDE SEQUENCE</scope>
    <source>
        <strain evidence="3">211/11P</strain>
        <tissue evidence="3">Whole cell</tissue>
    </source>
</reference>
<dbReference type="Gene3D" id="3.50.4.10">
    <property type="entry name" value="Hepatocyte Growth Factor"/>
    <property type="match status" value="1"/>
</dbReference>
<reference evidence="3" key="1">
    <citation type="journal article" date="2019" name="Plant J.">
        <title>Chlorella vulgaris genome assembly and annotation reveals the molecular basis for metabolic acclimation to high light conditions.</title>
        <authorList>
            <person name="Cecchin M."/>
            <person name="Marcolungo L."/>
            <person name="Rossato M."/>
            <person name="Girolomoni L."/>
            <person name="Cosentino E."/>
            <person name="Cuine S."/>
            <person name="Li-Beisson Y."/>
            <person name="Delledonne M."/>
            <person name="Ballottari M."/>
        </authorList>
    </citation>
    <scope>NUCLEOTIDE SEQUENCE</scope>
    <source>
        <strain evidence="3">211/11P</strain>
    </source>
</reference>
<feature type="domain" description="Apple" evidence="2">
    <location>
        <begin position="198"/>
        <end position="259"/>
    </location>
</feature>
<organism evidence="3 4">
    <name type="scientific">Chlorella vulgaris</name>
    <name type="common">Green alga</name>
    <dbReference type="NCBI Taxonomy" id="3077"/>
    <lineage>
        <taxon>Eukaryota</taxon>
        <taxon>Viridiplantae</taxon>
        <taxon>Chlorophyta</taxon>
        <taxon>core chlorophytes</taxon>
        <taxon>Trebouxiophyceae</taxon>
        <taxon>Chlorellales</taxon>
        <taxon>Chlorellaceae</taxon>
        <taxon>Chlorella clade</taxon>
        <taxon>Chlorella</taxon>
    </lineage>
</organism>
<dbReference type="Proteomes" id="UP001055712">
    <property type="component" value="Unassembled WGS sequence"/>
</dbReference>
<dbReference type="EMBL" id="SIDB01000012">
    <property type="protein sequence ID" value="KAI3424751.1"/>
    <property type="molecule type" value="Genomic_DNA"/>
</dbReference>
<dbReference type="InterPro" id="IPR003609">
    <property type="entry name" value="Pan_app"/>
</dbReference>
<keyword evidence="4" id="KW-1185">Reference proteome</keyword>
<gene>
    <name evidence="3" type="ORF">D9Q98_008140</name>
</gene>
<dbReference type="AlphaFoldDB" id="A0A9D4TG01"/>
<comment type="caution">
    <text evidence="3">The sequence shown here is derived from an EMBL/GenBank/DDBJ whole genome shotgun (WGS) entry which is preliminary data.</text>
</comment>
<evidence type="ECO:0000313" key="3">
    <source>
        <dbReference type="EMBL" id="KAI3424751.1"/>
    </source>
</evidence>
<dbReference type="Pfam" id="PF00024">
    <property type="entry name" value="PAN_1"/>
    <property type="match status" value="1"/>
</dbReference>
<proteinExistence type="predicted"/>
<sequence length="456" mass="48158">MPSIAACVALIVIASTVQGRSLQQDPATFQGNDTGLFSIVGNTCYVAYVSLGSIVCDDVNTCWQACNDIAEPALCNYYCWCKSPDGCTSNTNSAVMPSGTCLLSTSTDAASARRRRSLAQNQGPGGESIQSVQVLTGPEVPFMAGYRQDLEVEEPSLASDSPLSPLFGIPQSRPGVPAPAPGPQDFVGKSGRRLQAIESFEQRYYRGTEVLQRSPASSTEECNDRCRTESRCAYFAWCPSSQQGGCLLVDATNDTTSTVPPGICTLSWDPTPGQTSYLVMFGSGVTFEGGKWLPDAMKLVVTNATLGLPGESVSCSEYQGPEKGWQLDESQQYGAPQPYSEPGYGKSLAEQFDSRQPAKNAADFFDSVSSGDGSAEFAALREAGLATLSGCGDCGSVLLTAAYDSFQYLDSQDEAAVRDYAEAFVKDAQAAGIPACVGVAVTDGTGKLLDSYSVHT</sequence>
<accession>A0A9D4TG01</accession>
<feature type="signal peptide" evidence="1">
    <location>
        <begin position="1"/>
        <end position="19"/>
    </location>
</feature>
<evidence type="ECO:0000256" key="1">
    <source>
        <dbReference type="SAM" id="SignalP"/>
    </source>
</evidence>